<dbReference type="RefSeq" id="WP_011973801.1">
    <property type="nucleotide sequence ID" value="NC_009635.1"/>
</dbReference>
<dbReference type="KEGG" id="mae:Maeo_1092"/>
<evidence type="ECO:0000313" key="2">
    <source>
        <dbReference type="EMBL" id="ABR56669.1"/>
    </source>
</evidence>
<accession>A6UVZ7</accession>
<dbReference type="eggNOG" id="arCOG01170">
    <property type="taxonomic scope" value="Archaea"/>
</dbReference>
<gene>
    <name evidence="2" type="ordered locus">Maeo_1092</name>
</gene>
<organism evidence="2 3">
    <name type="scientific">Methanococcus aeolicus (strain ATCC BAA-1280 / DSM 17508 / OCM 812 / Nankai-3)</name>
    <dbReference type="NCBI Taxonomy" id="419665"/>
    <lineage>
        <taxon>Archaea</taxon>
        <taxon>Methanobacteriati</taxon>
        <taxon>Methanobacteriota</taxon>
        <taxon>Methanomada group</taxon>
        <taxon>Methanococci</taxon>
        <taxon>Methanococcales</taxon>
        <taxon>Methanococcaceae</taxon>
        <taxon>Methanococcus</taxon>
    </lineage>
</organism>
<dbReference type="SUPFAM" id="SSF54826">
    <property type="entry name" value="Enolase N-terminal domain-like"/>
    <property type="match status" value="1"/>
</dbReference>
<protein>
    <submittedName>
        <fullName evidence="2">Enolase</fullName>
    </submittedName>
</protein>
<dbReference type="EMBL" id="CP000743">
    <property type="protein sequence ID" value="ABR56669.1"/>
    <property type="molecule type" value="Genomic_DNA"/>
</dbReference>
<dbReference type="STRING" id="419665.Maeo_1092"/>
<evidence type="ECO:0000313" key="3">
    <source>
        <dbReference type="Proteomes" id="UP000001106"/>
    </source>
</evidence>
<proteinExistence type="predicted"/>
<dbReference type="InterPro" id="IPR020811">
    <property type="entry name" value="Enolase_N"/>
</dbReference>
<dbReference type="GeneID" id="5327150"/>
<dbReference type="OrthoDB" id="59929at2157"/>
<dbReference type="SMART" id="SM01193">
    <property type="entry name" value="Enolase_N"/>
    <property type="match status" value="1"/>
</dbReference>
<dbReference type="InterPro" id="IPR029017">
    <property type="entry name" value="Enolase-like_N"/>
</dbReference>
<reference evidence="2" key="1">
    <citation type="submission" date="2007-06" db="EMBL/GenBank/DDBJ databases">
        <title>Complete sequence of Methanococcus aeolicus Nankai-3.</title>
        <authorList>
            <consortium name="US DOE Joint Genome Institute"/>
            <person name="Copeland A."/>
            <person name="Lucas S."/>
            <person name="Lapidus A."/>
            <person name="Barry K."/>
            <person name="Glavina del Rio T."/>
            <person name="Dalin E."/>
            <person name="Tice H."/>
            <person name="Pitluck S."/>
            <person name="Chain P."/>
            <person name="Malfatti S."/>
            <person name="Shin M."/>
            <person name="Vergez L."/>
            <person name="Schmutz J."/>
            <person name="Larimer F."/>
            <person name="Land M."/>
            <person name="Hauser L."/>
            <person name="Kyrpides N."/>
            <person name="Lykidis A."/>
            <person name="Sieprawska-Lupa M."/>
            <person name="Whitman W.B."/>
            <person name="Richardson P."/>
        </authorList>
    </citation>
    <scope>NUCLEOTIDE SEQUENCE [LARGE SCALE GENOMIC DNA]</scope>
    <source>
        <strain evidence="2">Nankai-3</strain>
    </source>
</reference>
<feature type="domain" description="Enolase N-terminal" evidence="1">
    <location>
        <begin position="7"/>
        <end position="107"/>
    </location>
</feature>
<dbReference type="HOGENOM" id="CLU_893150_0_0_2"/>
<evidence type="ECO:0000259" key="1">
    <source>
        <dbReference type="SMART" id="SM01193"/>
    </source>
</evidence>
<name>A6UVZ7_META3</name>
<keyword evidence="3" id="KW-1185">Reference proteome</keyword>
<sequence>MEGDTILERISAKKIFKNSKIGVKITTFTRTGIGYDIINVEDPIAVISDVENIIAPALVGYPTSDQDFMDSMLCDTSIDDPTTTMGVSMSIARASANTIGMPLFKYLGGNLASELPIMGAPLMSDNLNKLIAIPMIESIGELVHIYTKILSNLSNKYPIINQNGEFLCNNIFDELDSFKTILSDISEEEDVQILVGASVESYDKHTDLNKLDYLESSKMVEFDGTVATEGINEAADFSIIEPYSMGTLTEMYHYINYISDKGLTPTMVSNNNSLAQVSVGLRVPFIRSDINSNVLNELWNIERILGAPNMGRF</sequence>
<dbReference type="Proteomes" id="UP000001106">
    <property type="component" value="Chromosome"/>
</dbReference>
<dbReference type="AlphaFoldDB" id="A6UVZ7"/>